<dbReference type="PANTHER" id="PTHR12377">
    <property type="entry name" value="CYTOSOLIC IRON-SULFUR ASSEMBLY COMPONENT 2B-RELATED"/>
    <property type="match status" value="1"/>
</dbReference>
<dbReference type="PANTHER" id="PTHR12377:SF2">
    <property type="entry name" value="CYTOSOLIC IRON-SULFUR ASSEMBLY COMPONENT 2A"/>
    <property type="match status" value="1"/>
</dbReference>
<dbReference type="Pfam" id="PF01883">
    <property type="entry name" value="FeS_assembly_P"/>
    <property type="match status" value="1"/>
</dbReference>
<dbReference type="AlphaFoldDB" id="A0A8C4Q334"/>
<dbReference type="SUPFAM" id="SSF117916">
    <property type="entry name" value="Fe-S cluster assembly (FSCA) domain-like"/>
    <property type="match status" value="1"/>
</dbReference>
<dbReference type="GeneTree" id="ENSGT00390000017697"/>
<dbReference type="InterPro" id="IPR039796">
    <property type="entry name" value="MIP18"/>
</dbReference>
<dbReference type="Proteomes" id="UP000694388">
    <property type="component" value="Unplaced"/>
</dbReference>
<feature type="chain" id="PRO_5034421337" description="Cytosolic iron-sulfur assembly component 2A" evidence="6">
    <location>
        <begin position="25"/>
        <end position="176"/>
    </location>
</feature>
<reference evidence="8" key="2">
    <citation type="submission" date="2025-09" db="UniProtKB">
        <authorList>
            <consortium name="Ensembl"/>
        </authorList>
    </citation>
    <scope>IDENTIFICATION</scope>
</reference>
<sequence length="176" mass="20015">MNTAVAVAGFSIGRFVLLSWLAEGGHVPRVRDMDQQKALQVYDVIKDIRDPERPNSLEDLNVVSEECVCIHTLSMDEFLVIIRFTPTIPHCSLATLIGLCLRVKLERSLPFKHKLEIYIAEGTHVTEKENISPTGPEWWFANFLNRNNIQYSCSRSQQADQRQGENRCCNGELQLA</sequence>
<evidence type="ECO:0000256" key="3">
    <source>
        <dbReference type="ARBA" id="ARBA00062218"/>
    </source>
</evidence>
<evidence type="ECO:0000256" key="5">
    <source>
        <dbReference type="ARBA" id="ARBA00082916"/>
    </source>
</evidence>
<keyword evidence="2" id="KW-0159">Chromosome partition</keyword>
<dbReference type="FunFam" id="3.30.300.130:FF:000004">
    <property type="entry name" value="cytosolic iron-sulfur assembly component 2A"/>
    <property type="match status" value="1"/>
</dbReference>
<evidence type="ECO:0000256" key="4">
    <source>
        <dbReference type="ARBA" id="ARBA00074929"/>
    </source>
</evidence>
<keyword evidence="6" id="KW-0732">Signal</keyword>
<dbReference type="Ensembl" id="ENSEBUT00000009814.1">
    <property type="protein sequence ID" value="ENSEBUP00000009292.1"/>
    <property type="gene ID" value="ENSEBUG00000005987.1"/>
</dbReference>
<organism evidence="8 9">
    <name type="scientific">Eptatretus burgeri</name>
    <name type="common">Inshore hagfish</name>
    <dbReference type="NCBI Taxonomy" id="7764"/>
    <lineage>
        <taxon>Eukaryota</taxon>
        <taxon>Metazoa</taxon>
        <taxon>Chordata</taxon>
        <taxon>Craniata</taxon>
        <taxon>Vertebrata</taxon>
        <taxon>Cyclostomata</taxon>
        <taxon>Myxini</taxon>
        <taxon>Myxiniformes</taxon>
        <taxon>Myxinidae</taxon>
        <taxon>Eptatretinae</taxon>
        <taxon>Eptatretus</taxon>
    </lineage>
</organism>
<evidence type="ECO:0000259" key="7">
    <source>
        <dbReference type="Pfam" id="PF01883"/>
    </source>
</evidence>
<accession>A0A8C4Q334</accession>
<evidence type="ECO:0000256" key="1">
    <source>
        <dbReference type="ARBA" id="ARBA00010381"/>
    </source>
</evidence>
<evidence type="ECO:0000256" key="2">
    <source>
        <dbReference type="ARBA" id="ARBA00022829"/>
    </source>
</evidence>
<evidence type="ECO:0000313" key="9">
    <source>
        <dbReference type="Proteomes" id="UP000694388"/>
    </source>
</evidence>
<dbReference type="GO" id="GO:0007059">
    <property type="term" value="P:chromosome segregation"/>
    <property type="evidence" value="ECO:0007669"/>
    <property type="project" value="UniProtKB-KW"/>
</dbReference>
<dbReference type="Gene3D" id="3.30.300.130">
    <property type="entry name" value="Fe-S cluster assembly (FSCA)"/>
    <property type="match status" value="1"/>
</dbReference>
<evidence type="ECO:0000256" key="6">
    <source>
        <dbReference type="SAM" id="SignalP"/>
    </source>
</evidence>
<feature type="signal peptide" evidence="6">
    <location>
        <begin position="1"/>
        <end position="24"/>
    </location>
</feature>
<comment type="similarity">
    <text evidence="1">Belongs to the MIP18 family.</text>
</comment>
<protein>
    <recommendedName>
        <fullName evidence="4">Cytosolic iron-sulfur assembly component 2A</fullName>
    </recommendedName>
    <alternativeName>
        <fullName evidence="5">MIP18 family protein FAM96A</fullName>
    </alternativeName>
</protein>
<feature type="domain" description="MIP18 family-like" evidence="7">
    <location>
        <begin position="40"/>
        <end position="110"/>
    </location>
</feature>
<dbReference type="GO" id="GO:0051604">
    <property type="term" value="P:protein maturation"/>
    <property type="evidence" value="ECO:0007669"/>
    <property type="project" value="InterPro"/>
</dbReference>
<dbReference type="InterPro" id="IPR034904">
    <property type="entry name" value="FSCA_dom_sf"/>
</dbReference>
<dbReference type="InterPro" id="IPR002744">
    <property type="entry name" value="MIP18-like"/>
</dbReference>
<evidence type="ECO:0000313" key="8">
    <source>
        <dbReference type="Ensembl" id="ENSEBUP00000009292.1"/>
    </source>
</evidence>
<reference evidence="8" key="1">
    <citation type="submission" date="2025-08" db="UniProtKB">
        <authorList>
            <consortium name="Ensembl"/>
        </authorList>
    </citation>
    <scope>IDENTIFICATION</scope>
</reference>
<proteinExistence type="inferred from homology"/>
<keyword evidence="9" id="KW-1185">Reference proteome</keyword>
<name>A0A8C4Q334_EPTBU</name>
<comment type="subunit">
    <text evidence="3">Monomer and homodimer. Component of the CIA complex. Interacts with CIAO1. Interacts with IREB2. Interacts with APAF1.</text>
</comment>